<dbReference type="Pfam" id="PF13470">
    <property type="entry name" value="PIN_3"/>
    <property type="match status" value="1"/>
</dbReference>
<dbReference type="SUPFAM" id="SSF88723">
    <property type="entry name" value="PIN domain-like"/>
    <property type="match status" value="1"/>
</dbReference>
<dbReference type="Proteomes" id="UP000664034">
    <property type="component" value="Unassembled WGS sequence"/>
</dbReference>
<accession>A0A939K6L4</accession>
<dbReference type="EMBL" id="JAFMYV010000009">
    <property type="protein sequence ID" value="MBO0938456.1"/>
    <property type="molecule type" value="Genomic_DNA"/>
</dbReference>
<feature type="domain" description="PIN" evidence="1">
    <location>
        <begin position="3"/>
        <end position="69"/>
    </location>
</feature>
<dbReference type="NCBIfam" id="TIGR00305">
    <property type="entry name" value="putative toxin-antitoxin system toxin component, PIN family"/>
    <property type="match status" value="1"/>
</dbReference>
<comment type="caution">
    <text evidence="2">The sequence shown here is derived from an EMBL/GenBank/DDBJ whole genome shotgun (WGS) entry which is preliminary data.</text>
</comment>
<proteinExistence type="predicted"/>
<evidence type="ECO:0000313" key="2">
    <source>
        <dbReference type="EMBL" id="MBO0938456.1"/>
    </source>
</evidence>
<evidence type="ECO:0000313" key="3">
    <source>
        <dbReference type="Proteomes" id="UP000664034"/>
    </source>
</evidence>
<gene>
    <name evidence="2" type="ORF">J2I47_18030</name>
</gene>
<sequence>MQKIVVDTNVLVSSLISKSYPALIIDELVFGRKVTSIITDEIWLEYVAVLGREKFARFTNFKRNAEIVLLRLDEISERSNCNRARGCDCRR</sequence>
<name>A0A939K6L4_9BACT</name>
<dbReference type="InterPro" id="IPR002716">
    <property type="entry name" value="PIN_dom"/>
</dbReference>
<protein>
    <submittedName>
        <fullName evidence="2">Toxin-antitoxin system toxin component, PIN family</fullName>
    </submittedName>
</protein>
<reference evidence="2" key="1">
    <citation type="submission" date="2021-03" db="EMBL/GenBank/DDBJ databases">
        <title>Fibrella sp. HMF5335 genome sequencing and assembly.</title>
        <authorList>
            <person name="Kang H."/>
            <person name="Kim H."/>
            <person name="Bae S."/>
            <person name="Joh K."/>
        </authorList>
    </citation>
    <scope>NUCLEOTIDE SEQUENCE</scope>
    <source>
        <strain evidence="2">HMF5335</strain>
    </source>
</reference>
<organism evidence="2 3">
    <name type="scientific">Fibrella rubiginis</name>
    <dbReference type="NCBI Taxonomy" id="2817060"/>
    <lineage>
        <taxon>Bacteria</taxon>
        <taxon>Pseudomonadati</taxon>
        <taxon>Bacteroidota</taxon>
        <taxon>Cytophagia</taxon>
        <taxon>Cytophagales</taxon>
        <taxon>Spirosomataceae</taxon>
        <taxon>Fibrella</taxon>
    </lineage>
</organism>
<dbReference type="InterPro" id="IPR029060">
    <property type="entry name" value="PIN-like_dom_sf"/>
</dbReference>
<dbReference type="InterPro" id="IPR002850">
    <property type="entry name" value="PIN_toxin-like"/>
</dbReference>
<dbReference type="RefSeq" id="WP_207365988.1">
    <property type="nucleotide sequence ID" value="NZ_JAFMYV010000009.1"/>
</dbReference>
<evidence type="ECO:0000259" key="1">
    <source>
        <dbReference type="Pfam" id="PF13470"/>
    </source>
</evidence>
<dbReference type="AlphaFoldDB" id="A0A939K6L4"/>
<keyword evidence="3" id="KW-1185">Reference proteome</keyword>